<dbReference type="OrthoDB" id="3257095at2759"/>
<dbReference type="Pfam" id="PF13520">
    <property type="entry name" value="AA_permease_2"/>
    <property type="match status" value="1"/>
</dbReference>
<proteinExistence type="predicted"/>
<sequence>MFAADIISQLFLKSSRRSSDQAVLWDFNNNNSNNSPHHARGMTGRSLDEQRLAQLGHQQELQRRFSLQALVSLCVCLMATWEATSTVIATALVSGGSPCLFYNYILSFMFSICVAASLGEIASIYPTAGGQYHWVAALCPGPRKMAAAFFTGWISVGGQVILTASAAFAAGLQIQALIVLNSDGYIPTRWQGMLLYWSVLVYASVLNIYGMRVMPHVNILSGVIHVTGFVGILVTLAVMTKKTTSRVVFVDVVNSSGWDNDGVSWLVGLISAVYPFLGYDAACHLAEELPQPSRNVPLAMMGSVLVNGIMGLAYVLVLLYSAGSTDLANAPLGFPFMQIYLDATKSRLGTTIMSIMIIFIAIAATIAGVLATSRTLWAFARDQATPFHESLSLISPRLQIPLNAVVVVVVLQLLLGFIYLGNDTAFNAILSMAIIGLYLSYLLPVIYMLLYVLNVMSTMWMITVMIFSLFPSTMPVTAKNMNYSIVVFGGWIMFGLAYYTLCAKQKFQVPMVDADFISEVELPSNRLEKS</sequence>
<feature type="transmembrane region" description="Helical" evidence="6">
    <location>
        <begin position="352"/>
        <end position="379"/>
    </location>
</feature>
<keyword evidence="3 6" id="KW-0812">Transmembrane</keyword>
<dbReference type="Proteomes" id="UP000243498">
    <property type="component" value="Unassembled WGS sequence"/>
</dbReference>
<evidence type="ECO:0000256" key="1">
    <source>
        <dbReference type="ARBA" id="ARBA00004141"/>
    </source>
</evidence>
<feature type="transmembrane region" description="Helical" evidence="6">
    <location>
        <begin position="482"/>
        <end position="501"/>
    </location>
</feature>
<dbReference type="AlphaFoldDB" id="A0A166YFR9"/>
<accession>A0A166YFR9</accession>
<protein>
    <submittedName>
        <fullName evidence="7">Amino acid/polyamine transporter I</fullName>
    </submittedName>
</protein>
<dbReference type="InterPro" id="IPR002293">
    <property type="entry name" value="AA/rel_permease1"/>
</dbReference>
<feature type="transmembrane region" description="Helical" evidence="6">
    <location>
        <begin position="425"/>
        <end position="443"/>
    </location>
</feature>
<name>A0A166YFR9_METRR</name>
<feature type="transmembrane region" description="Helical" evidence="6">
    <location>
        <begin position="146"/>
        <end position="170"/>
    </location>
</feature>
<organism evidence="7 8">
    <name type="scientific">Metarhizium rileyi (strain RCEF 4871)</name>
    <name type="common">Nomuraea rileyi</name>
    <dbReference type="NCBI Taxonomy" id="1649241"/>
    <lineage>
        <taxon>Eukaryota</taxon>
        <taxon>Fungi</taxon>
        <taxon>Dikarya</taxon>
        <taxon>Ascomycota</taxon>
        <taxon>Pezizomycotina</taxon>
        <taxon>Sordariomycetes</taxon>
        <taxon>Hypocreomycetidae</taxon>
        <taxon>Hypocreales</taxon>
        <taxon>Clavicipitaceae</taxon>
        <taxon>Metarhizium</taxon>
    </lineage>
</organism>
<dbReference type="OMA" id="GMLFYWL"/>
<dbReference type="GO" id="GO:0016020">
    <property type="term" value="C:membrane"/>
    <property type="evidence" value="ECO:0007669"/>
    <property type="project" value="UniProtKB-SubCell"/>
</dbReference>
<keyword evidence="5 6" id="KW-0472">Membrane</keyword>
<evidence type="ECO:0000256" key="4">
    <source>
        <dbReference type="ARBA" id="ARBA00022989"/>
    </source>
</evidence>
<dbReference type="PANTHER" id="PTHR45649:SF14">
    <property type="entry name" value="GABA PERMEASE"/>
    <property type="match status" value="1"/>
</dbReference>
<keyword evidence="2" id="KW-0813">Transport</keyword>
<feature type="transmembrane region" description="Helical" evidence="6">
    <location>
        <begin position="263"/>
        <end position="286"/>
    </location>
</feature>
<dbReference type="PANTHER" id="PTHR45649">
    <property type="entry name" value="AMINO-ACID PERMEASE BAT1"/>
    <property type="match status" value="1"/>
</dbReference>
<evidence type="ECO:0000313" key="7">
    <source>
        <dbReference type="EMBL" id="OAA36858.1"/>
    </source>
</evidence>
<feature type="transmembrane region" description="Helical" evidence="6">
    <location>
        <begin position="104"/>
        <end position="125"/>
    </location>
</feature>
<dbReference type="PIRSF" id="PIRSF006060">
    <property type="entry name" value="AA_transporter"/>
    <property type="match status" value="1"/>
</dbReference>
<keyword evidence="8" id="KW-1185">Reference proteome</keyword>
<evidence type="ECO:0000256" key="5">
    <source>
        <dbReference type="ARBA" id="ARBA00023136"/>
    </source>
</evidence>
<feature type="transmembrane region" description="Helical" evidence="6">
    <location>
        <begin position="217"/>
        <end position="239"/>
    </location>
</feature>
<dbReference type="GO" id="GO:0022857">
    <property type="term" value="F:transmembrane transporter activity"/>
    <property type="evidence" value="ECO:0007669"/>
    <property type="project" value="InterPro"/>
</dbReference>
<feature type="transmembrane region" description="Helical" evidence="6">
    <location>
        <begin position="69"/>
        <end position="92"/>
    </location>
</feature>
<dbReference type="Gene3D" id="1.20.1740.10">
    <property type="entry name" value="Amino acid/polyamine transporter I"/>
    <property type="match status" value="1"/>
</dbReference>
<comment type="subcellular location">
    <subcellularLocation>
        <location evidence="1">Membrane</location>
        <topology evidence="1">Multi-pass membrane protein</topology>
    </subcellularLocation>
</comment>
<dbReference type="EMBL" id="AZHC01000033">
    <property type="protein sequence ID" value="OAA36858.1"/>
    <property type="molecule type" value="Genomic_DNA"/>
</dbReference>
<feature type="transmembrane region" description="Helical" evidence="6">
    <location>
        <begin position="190"/>
        <end position="210"/>
    </location>
</feature>
<gene>
    <name evidence="7" type="ORF">NOR_07378</name>
</gene>
<feature type="transmembrane region" description="Helical" evidence="6">
    <location>
        <begin position="450"/>
        <end position="470"/>
    </location>
</feature>
<evidence type="ECO:0000313" key="8">
    <source>
        <dbReference type="Proteomes" id="UP000243498"/>
    </source>
</evidence>
<feature type="transmembrane region" description="Helical" evidence="6">
    <location>
        <begin position="298"/>
        <end position="322"/>
    </location>
</feature>
<evidence type="ECO:0000256" key="6">
    <source>
        <dbReference type="SAM" id="Phobius"/>
    </source>
</evidence>
<evidence type="ECO:0000256" key="2">
    <source>
        <dbReference type="ARBA" id="ARBA00022448"/>
    </source>
</evidence>
<comment type="caution">
    <text evidence="7">The sequence shown here is derived from an EMBL/GenBank/DDBJ whole genome shotgun (WGS) entry which is preliminary data.</text>
</comment>
<feature type="transmembrane region" description="Helical" evidence="6">
    <location>
        <begin position="400"/>
        <end position="419"/>
    </location>
</feature>
<keyword evidence="4 6" id="KW-1133">Transmembrane helix</keyword>
<reference evidence="7 8" key="1">
    <citation type="journal article" date="2016" name="Genome Biol. Evol.">
        <title>Divergent and convergent evolution of fungal pathogenicity.</title>
        <authorList>
            <person name="Shang Y."/>
            <person name="Xiao G."/>
            <person name="Zheng P."/>
            <person name="Cen K."/>
            <person name="Zhan S."/>
            <person name="Wang C."/>
        </authorList>
    </citation>
    <scope>NUCLEOTIDE SEQUENCE [LARGE SCALE GENOMIC DNA]</scope>
    <source>
        <strain evidence="7 8">RCEF 4871</strain>
    </source>
</reference>
<evidence type="ECO:0000256" key="3">
    <source>
        <dbReference type="ARBA" id="ARBA00022692"/>
    </source>
</evidence>
<dbReference type="STRING" id="1081105.A0A166YFR9"/>